<dbReference type="Gene3D" id="2.40.50.1020">
    <property type="entry name" value="LytTr DNA-binding domain"/>
    <property type="match status" value="1"/>
</dbReference>
<evidence type="ECO:0000313" key="4">
    <source>
        <dbReference type="Proteomes" id="UP000036847"/>
    </source>
</evidence>
<proteinExistence type="predicted"/>
<protein>
    <submittedName>
        <fullName evidence="3">LytTR family transcriptional regulator</fullName>
    </submittedName>
</protein>
<name>A0A0I9RL09_BACFG</name>
<dbReference type="GO" id="GO:0003677">
    <property type="term" value="F:DNA binding"/>
    <property type="evidence" value="ECO:0007669"/>
    <property type="project" value="InterPro"/>
</dbReference>
<organism evidence="3 5">
    <name type="scientific">Bacteroides fragilis</name>
    <dbReference type="NCBI Taxonomy" id="817"/>
    <lineage>
        <taxon>Bacteria</taxon>
        <taxon>Pseudomonadati</taxon>
        <taxon>Bacteroidota</taxon>
        <taxon>Bacteroidia</taxon>
        <taxon>Bacteroidales</taxon>
        <taxon>Bacteroidaceae</taxon>
        <taxon>Bacteroides</taxon>
    </lineage>
</organism>
<dbReference type="Pfam" id="PF04397">
    <property type="entry name" value="LytTR"/>
    <property type="match status" value="1"/>
</dbReference>
<dbReference type="RefSeq" id="WP_005811700.1">
    <property type="nucleotide sequence ID" value="NZ_CABJEQ010000020.1"/>
</dbReference>
<evidence type="ECO:0000313" key="5">
    <source>
        <dbReference type="Proteomes" id="UP000266644"/>
    </source>
</evidence>
<dbReference type="Proteomes" id="UP000036847">
    <property type="component" value="Chromosome"/>
</dbReference>
<feature type="domain" description="HTH LytTR-type" evidence="1">
    <location>
        <begin position="20"/>
        <end position="113"/>
    </location>
</feature>
<sequence length="121" mass="13859">MDKIEFGEGKITFSYKKSYGDCLYQDLIAVEYGKPYCMIQIEGRGSILFLISLHDVLEKLPANFLLINRGIIVNIEHVTDLVCLDGVYHVKMDNNKIYRISTRKVAILKRTLMAKSDTIQV</sequence>
<dbReference type="EMBL" id="CP036546">
    <property type="protein sequence ID" value="QCQ43922.1"/>
    <property type="molecule type" value="Genomic_DNA"/>
</dbReference>
<evidence type="ECO:0000313" key="2">
    <source>
        <dbReference type="EMBL" id="QCQ43922.1"/>
    </source>
</evidence>
<dbReference type="InterPro" id="IPR007492">
    <property type="entry name" value="LytTR_DNA-bd_dom"/>
</dbReference>
<dbReference type="OrthoDB" id="1099008at2"/>
<dbReference type="Proteomes" id="UP000266644">
    <property type="component" value="Unassembled WGS sequence"/>
</dbReference>
<dbReference type="EMBL" id="QRJE01000024">
    <property type="protein sequence ID" value="RHH09338.1"/>
    <property type="molecule type" value="Genomic_DNA"/>
</dbReference>
<dbReference type="SMART" id="SM00850">
    <property type="entry name" value="LytTR"/>
    <property type="match status" value="1"/>
</dbReference>
<evidence type="ECO:0000259" key="1">
    <source>
        <dbReference type="SMART" id="SM00850"/>
    </source>
</evidence>
<evidence type="ECO:0000313" key="3">
    <source>
        <dbReference type="EMBL" id="RHH09338.1"/>
    </source>
</evidence>
<gene>
    <name evidence="3" type="ORF">DW228_15070</name>
    <name evidence="2" type="ORF">EC80_003140</name>
</gene>
<dbReference type="AlphaFoldDB" id="A0A0I9RL09"/>
<reference evidence="3 5" key="2">
    <citation type="submission" date="2018-08" db="EMBL/GenBank/DDBJ databases">
        <title>A genome reference for cultivated species of the human gut microbiota.</title>
        <authorList>
            <person name="Zou Y."/>
            <person name="Xue W."/>
            <person name="Luo G."/>
        </authorList>
    </citation>
    <scope>NUCLEOTIDE SEQUENCE [LARGE SCALE GENOMIC DNA]</scope>
    <source>
        <strain evidence="3 5">AM18-6</strain>
    </source>
</reference>
<reference evidence="2" key="1">
    <citation type="book" date="2014" name="THE 24TH EUROPEAN CONGRESS OF CLINICAL MICROBIOLOGY AND INFECTIOUS DISEASES" publisher="ECCMID 2014" city="Barcelona, Spain">
        <title>Identification of resistance genes in three multidrug-resistant Bacteroides fragilis isolates by whole genome sequencing.</title>
        <editorList>
            <person name="Unknown"/>
            <person name="A."/>
        </editorList>
        <authorList>
            <person name="Sydenham T.V."/>
            <person name="Hasman H."/>
            <person name="Wang M."/>
            <person name="Soki J."/>
            <person name="Nagy E."/>
            <person name="Justesen U.S."/>
        </authorList>
    </citation>
    <scope>NUCLEOTIDE SEQUENCE</scope>
    <source>
        <strain evidence="2">DCMSKEJBY0001B</strain>
    </source>
</reference>
<accession>A0A0I9RL09</accession>
<reference evidence="2 4" key="3">
    <citation type="submission" date="2019-03" db="EMBL/GenBank/DDBJ databases">
        <title>Complete genome assembly of MDR B. fragilis.</title>
        <authorList>
            <person name="Sydenham T.V."/>
            <person name="Hasman H."/>
            <person name="Justesen U.S."/>
        </authorList>
    </citation>
    <scope>NUCLEOTIDE SEQUENCE [LARGE SCALE GENOMIC DNA]</scope>
    <source>
        <strain evidence="2 4">DCMSKEJBY0001B</strain>
    </source>
</reference>